<comment type="caution">
    <text evidence="3">The sequence shown here is derived from an EMBL/GenBank/DDBJ whole genome shotgun (WGS) entry which is preliminary data.</text>
</comment>
<sequence length="140" mass="16197">MISVIIGKAPYGVREKARKLGKKEQKSEKDEAVNDFQRYPEKQVYHLEDTYTDLLDLAADICTINGRVSFWYPVILENYSEENLPRHPALQLIYNCEQGLTRKSSRRLLTYRKIREPEIGETAKIPLSGVSLYRNALFSS</sequence>
<dbReference type="AlphaFoldDB" id="A0A8S1HNU5"/>
<dbReference type="PANTHER" id="PTHR13370">
    <property type="entry name" value="RNA METHYLASE-RELATED"/>
    <property type="match status" value="1"/>
</dbReference>
<evidence type="ECO:0000256" key="1">
    <source>
        <dbReference type="ARBA" id="ARBA00022603"/>
    </source>
</evidence>
<evidence type="ECO:0000313" key="4">
    <source>
        <dbReference type="Proteomes" id="UP000835052"/>
    </source>
</evidence>
<evidence type="ECO:0000256" key="2">
    <source>
        <dbReference type="ARBA" id="ARBA00022679"/>
    </source>
</evidence>
<keyword evidence="2" id="KW-0808">Transferase</keyword>
<dbReference type="Proteomes" id="UP000835052">
    <property type="component" value="Unassembled WGS sequence"/>
</dbReference>
<gene>
    <name evidence="3" type="ORF">CAUJ_LOCUS14232</name>
</gene>
<keyword evidence="4" id="KW-1185">Reference proteome</keyword>
<keyword evidence="1" id="KW-0489">Methyltransferase</keyword>
<organism evidence="3 4">
    <name type="scientific">Caenorhabditis auriculariae</name>
    <dbReference type="NCBI Taxonomy" id="2777116"/>
    <lineage>
        <taxon>Eukaryota</taxon>
        <taxon>Metazoa</taxon>
        <taxon>Ecdysozoa</taxon>
        <taxon>Nematoda</taxon>
        <taxon>Chromadorea</taxon>
        <taxon>Rhabditida</taxon>
        <taxon>Rhabditina</taxon>
        <taxon>Rhabditomorpha</taxon>
        <taxon>Rhabditoidea</taxon>
        <taxon>Rhabditidae</taxon>
        <taxon>Peloderinae</taxon>
        <taxon>Caenorhabditis</taxon>
    </lineage>
</organism>
<dbReference type="GO" id="GO:0008168">
    <property type="term" value="F:methyltransferase activity"/>
    <property type="evidence" value="ECO:0007669"/>
    <property type="project" value="UniProtKB-KW"/>
</dbReference>
<dbReference type="PANTHER" id="PTHR13370:SF3">
    <property type="entry name" value="TRNA (GUANINE(10)-N2)-METHYLTRANSFERASE HOMOLOG"/>
    <property type="match status" value="1"/>
</dbReference>
<proteinExistence type="predicted"/>
<accession>A0A8S1HNU5</accession>
<evidence type="ECO:0000313" key="3">
    <source>
        <dbReference type="EMBL" id="CAD6198326.1"/>
    </source>
</evidence>
<dbReference type="OrthoDB" id="296065at2759"/>
<dbReference type="GO" id="GO:0005737">
    <property type="term" value="C:cytoplasm"/>
    <property type="evidence" value="ECO:0007669"/>
    <property type="project" value="TreeGrafter"/>
</dbReference>
<protein>
    <submittedName>
        <fullName evidence="3">Uncharacterized protein</fullName>
    </submittedName>
</protein>
<dbReference type="EMBL" id="CAJGYM010000122">
    <property type="protein sequence ID" value="CAD6198326.1"/>
    <property type="molecule type" value="Genomic_DNA"/>
</dbReference>
<reference evidence="3" key="1">
    <citation type="submission" date="2020-10" db="EMBL/GenBank/DDBJ databases">
        <authorList>
            <person name="Kikuchi T."/>
        </authorList>
    </citation>
    <scope>NUCLEOTIDE SEQUENCE</scope>
    <source>
        <strain evidence="3">NKZ352</strain>
    </source>
</reference>
<name>A0A8S1HNU5_9PELO</name>
<dbReference type="GO" id="GO:0032259">
    <property type="term" value="P:methylation"/>
    <property type="evidence" value="ECO:0007669"/>
    <property type="project" value="UniProtKB-KW"/>
</dbReference>